<protein>
    <submittedName>
        <fullName evidence="2">Uncharacterized protein</fullName>
    </submittedName>
</protein>
<dbReference type="EMBL" id="OW152823">
    <property type="protein sequence ID" value="CAH2039832.1"/>
    <property type="molecule type" value="Genomic_DNA"/>
</dbReference>
<proteinExistence type="predicted"/>
<feature type="region of interest" description="Disordered" evidence="1">
    <location>
        <begin position="1"/>
        <end position="21"/>
    </location>
</feature>
<keyword evidence="3" id="KW-1185">Reference proteome</keyword>
<accession>A0ABN8HYK7</accession>
<name>A0ABN8HYK7_9NEOP</name>
<dbReference type="Proteomes" id="UP000837857">
    <property type="component" value="Chromosome 11"/>
</dbReference>
<gene>
    <name evidence="2" type="ORF">IPOD504_LOCUS2028</name>
</gene>
<evidence type="ECO:0000313" key="2">
    <source>
        <dbReference type="EMBL" id="CAH2039832.1"/>
    </source>
</evidence>
<feature type="non-terminal residue" evidence="2">
    <location>
        <position position="1"/>
    </location>
</feature>
<sequence length="121" mass="13925">MDEHTWTSRSKSSSNRRTDELDLPRITLAGTFARNRSGIAHETEEWQKEKEAFAQHSAYSCPGSQNRNTVLIFVDDLRVDPSVTERINKQTKERDRSKPAEKLVFASSKRFSRRGIGLCRI</sequence>
<organism evidence="2 3">
    <name type="scientific">Iphiclides podalirius</name>
    <name type="common">scarce swallowtail</name>
    <dbReference type="NCBI Taxonomy" id="110791"/>
    <lineage>
        <taxon>Eukaryota</taxon>
        <taxon>Metazoa</taxon>
        <taxon>Ecdysozoa</taxon>
        <taxon>Arthropoda</taxon>
        <taxon>Hexapoda</taxon>
        <taxon>Insecta</taxon>
        <taxon>Pterygota</taxon>
        <taxon>Neoptera</taxon>
        <taxon>Endopterygota</taxon>
        <taxon>Lepidoptera</taxon>
        <taxon>Glossata</taxon>
        <taxon>Ditrysia</taxon>
        <taxon>Papilionoidea</taxon>
        <taxon>Papilionidae</taxon>
        <taxon>Papilioninae</taxon>
        <taxon>Iphiclides</taxon>
    </lineage>
</organism>
<reference evidence="2" key="1">
    <citation type="submission" date="2022-03" db="EMBL/GenBank/DDBJ databases">
        <authorList>
            <person name="Martin H S."/>
        </authorList>
    </citation>
    <scope>NUCLEOTIDE SEQUENCE</scope>
</reference>
<evidence type="ECO:0000256" key="1">
    <source>
        <dbReference type="SAM" id="MobiDB-lite"/>
    </source>
</evidence>
<evidence type="ECO:0000313" key="3">
    <source>
        <dbReference type="Proteomes" id="UP000837857"/>
    </source>
</evidence>